<dbReference type="Pfam" id="PF04138">
    <property type="entry name" value="GtrA_DPMS_TM"/>
    <property type="match status" value="1"/>
</dbReference>
<evidence type="ECO:0000313" key="9">
    <source>
        <dbReference type="Proteomes" id="UP000198553"/>
    </source>
</evidence>
<proteinExistence type="inferred from homology"/>
<dbReference type="PANTHER" id="PTHR38459:SF1">
    <property type="entry name" value="PROPHAGE BACTOPRENOL-LINKED GLUCOSE TRANSLOCASE HOMOLOG"/>
    <property type="match status" value="1"/>
</dbReference>
<evidence type="ECO:0000256" key="6">
    <source>
        <dbReference type="SAM" id="Phobius"/>
    </source>
</evidence>
<gene>
    <name evidence="8" type="ORF">SAMN05192533_110131</name>
</gene>
<name>A0A1H8EWI6_9BACI</name>
<dbReference type="Proteomes" id="UP000198553">
    <property type="component" value="Unassembled WGS sequence"/>
</dbReference>
<dbReference type="STRING" id="930146.SAMN05192533_110131"/>
<comment type="subcellular location">
    <subcellularLocation>
        <location evidence="1">Membrane</location>
        <topology evidence="1">Multi-pass membrane protein</topology>
    </subcellularLocation>
</comment>
<reference evidence="9" key="1">
    <citation type="submission" date="2016-10" db="EMBL/GenBank/DDBJ databases">
        <authorList>
            <person name="Varghese N."/>
            <person name="Submissions S."/>
        </authorList>
    </citation>
    <scope>NUCLEOTIDE SEQUENCE [LARGE SCALE GENOMIC DNA]</scope>
    <source>
        <strain evidence="9">B48,IBRC-M 10115,DSM 25386,CECT 8001</strain>
    </source>
</reference>
<dbReference type="EMBL" id="FOBW01000010">
    <property type="protein sequence ID" value="SEN23839.1"/>
    <property type="molecule type" value="Genomic_DNA"/>
</dbReference>
<dbReference type="RefSeq" id="WP_090747229.1">
    <property type="nucleotide sequence ID" value="NZ_FOBW01000010.1"/>
</dbReference>
<evidence type="ECO:0000256" key="5">
    <source>
        <dbReference type="ARBA" id="ARBA00023136"/>
    </source>
</evidence>
<dbReference type="InterPro" id="IPR051401">
    <property type="entry name" value="GtrA_CellWall_Glycosyl"/>
</dbReference>
<keyword evidence="3 6" id="KW-0812">Transmembrane</keyword>
<dbReference type="PANTHER" id="PTHR38459">
    <property type="entry name" value="PROPHAGE BACTOPRENOL-LINKED GLUCOSE TRANSLOCASE HOMOLOG"/>
    <property type="match status" value="1"/>
</dbReference>
<feature type="transmembrane region" description="Helical" evidence="6">
    <location>
        <begin position="40"/>
        <end position="60"/>
    </location>
</feature>
<dbReference type="GO" id="GO:0000271">
    <property type="term" value="P:polysaccharide biosynthetic process"/>
    <property type="evidence" value="ECO:0007669"/>
    <property type="project" value="InterPro"/>
</dbReference>
<dbReference type="OrthoDB" id="9812049at2"/>
<feature type="domain" description="GtrA/DPMS transmembrane" evidence="7">
    <location>
        <begin position="15"/>
        <end position="138"/>
    </location>
</feature>
<evidence type="ECO:0000313" key="8">
    <source>
        <dbReference type="EMBL" id="SEN23839.1"/>
    </source>
</evidence>
<keyword evidence="4 6" id="KW-1133">Transmembrane helix</keyword>
<feature type="transmembrane region" description="Helical" evidence="6">
    <location>
        <begin position="80"/>
        <end position="103"/>
    </location>
</feature>
<organism evidence="8 9">
    <name type="scientific">Mesobacillus persicus</name>
    <dbReference type="NCBI Taxonomy" id="930146"/>
    <lineage>
        <taxon>Bacteria</taxon>
        <taxon>Bacillati</taxon>
        <taxon>Bacillota</taxon>
        <taxon>Bacilli</taxon>
        <taxon>Bacillales</taxon>
        <taxon>Bacillaceae</taxon>
        <taxon>Mesobacillus</taxon>
    </lineage>
</organism>
<evidence type="ECO:0000259" key="7">
    <source>
        <dbReference type="Pfam" id="PF04138"/>
    </source>
</evidence>
<evidence type="ECO:0000256" key="3">
    <source>
        <dbReference type="ARBA" id="ARBA00022692"/>
    </source>
</evidence>
<keyword evidence="5 6" id="KW-0472">Membrane</keyword>
<sequence length="144" mass="16313">MIAVNRLKRTNSFFRFLLVGVANTFIGLSTMFVLLNLFGWTYWLATFTGNSIGAVVSYFLNRSFTFNSKLNVSEGMPKFVVVIFICYLISYSMSEVVADYVSIPNWATNFVTQDELAILGGAILYTLTNYLGQKSFVFRKLSEE</sequence>
<keyword evidence="9" id="KW-1185">Reference proteome</keyword>
<dbReference type="AlphaFoldDB" id="A0A1H8EWI6"/>
<evidence type="ECO:0000256" key="1">
    <source>
        <dbReference type="ARBA" id="ARBA00004141"/>
    </source>
</evidence>
<evidence type="ECO:0000256" key="4">
    <source>
        <dbReference type="ARBA" id="ARBA00022989"/>
    </source>
</evidence>
<feature type="transmembrane region" description="Helical" evidence="6">
    <location>
        <begin position="115"/>
        <end position="132"/>
    </location>
</feature>
<protein>
    <submittedName>
        <fullName evidence="8">Putative flippase GtrA (Transmembrane translocase of bactoprenol-linked glucose)</fullName>
    </submittedName>
</protein>
<dbReference type="InterPro" id="IPR007267">
    <property type="entry name" value="GtrA_DPMS_TM"/>
</dbReference>
<evidence type="ECO:0000256" key="2">
    <source>
        <dbReference type="ARBA" id="ARBA00009399"/>
    </source>
</evidence>
<dbReference type="GO" id="GO:0005886">
    <property type="term" value="C:plasma membrane"/>
    <property type="evidence" value="ECO:0007669"/>
    <property type="project" value="TreeGrafter"/>
</dbReference>
<accession>A0A1H8EWI6</accession>
<comment type="similarity">
    <text evidence="2">Belongs to the GtrA family.</text>
</comment>
<feature type="transmembrane region" description="Helical" evidence="6">
    <location>
        <begin position="12"/>
        <end position="34"/>
    </location>
</feature>